<protein>
    <submittedName>
        <fullName evidence="1">5-hydroxytryptamine receptor-like</fullName>
    </submittedName>
</protein>
<evidence type="ECO:0000313" key="2">
    <source>
        <dbReference type="Proteomes" id="UP000478052"/>
    </source>
</evidence>
<comment type="caution">
    <text evidence="1">The sequence shown here is derived from an EMBL/GenBank/DDBJ whole genome shotgun (WGS) entry which is preliminary data.</text>
</comment>
<dbReference type="Proteomes" id="UP000478052">
    <property type="component" value="Unassembled WGS sequence"/>
</dbReference>
<reference evidence="1 2" key="1">
    <citation type="submission" date="2019-08" db="EMBL/GenBank/DDBJ databases">
        <title>Whole genome of Aphis craccivora.</title>
        <authorList>
            <person name="Voronova N.V."/>
            <person name="Shulinski R.S."/>
            <person name="Bandarenka Y.V."/>
            <person name="Zhorov D.G."/>
            <person name="Warner D."/>
        </authorList>
    </citation>
    <scope>NUCLEOTIDE SEQUENCE [LARGE SCALE GENOMIC DNA]</scope>
    <source>
        <strain evidence="1">180601</strain>
        <tissue evidence="1">Whole Body</tissue>
    </source>
</reference>
<sequence length="216" mass="25305">MSLEIHVIVMHSRRITKHGNQFIWHIKLLFTYGNFLGINERILVSFHQRKSLTRLKSQISCSLFLIILGFVSNHSVSPCLHDNTKRPDLTATRFCHTIAFALMNTSKIQMKIIIILYENNVSRQQFLHNTYVNEFYKISRGWILGPELCDMWTSSDVLCCTASILHLVAIARQDFVVAIIFDKPFFKWKNIVILLILYSYRLSQAQCRYYDLNTKL</sequence>
<gene>
    <name evidence="1" type="ORF">FWK35_00007677</name>
</gene>
<dbReference type="Gene3D" id="1.20.1070.10">
    <property type="entry name" value="Rhodopsin 7-helix transmembrane proteins"/>
    <property type="match status" value="1"/>
</dbReference>
<dbReference type="AlphaFoldDB" id="A0A6G0Z2W2"/>
<proteinExistence type="predicted"/>
<keyword evidence="2" id="KW-1185">Reference proteome</keyword>
<organism evidence="1 2">
    <name type="scientific">Aphis craccivora</name>
    <name type="common">Cowpea aphid</name>
    <dbReference type="NCBI Taxonomy" id="307492"/>
    <lineage>
        <taxon>Eukaryota</taxon>
        <taxon>Metazoa</taxon>
        <taxon>Ecdysozoa</taxon>
        <taxon>Arthropoda</taxon>
        <taxon>Hexapoda</taxon>
        <taxon>Insecta</taxon>
        <taxon>Pterygota</taxon>
        <taxon>Neoptera</taxon>
        <taxon>Paraneoptera</taxon>
        <taxon>Hemiptera</taxon>
        <taxon>Sternorrhyncha</taxon>
        <taxon>Aphidomorpha</taxon>
        <taxon>Aphidoidea</taxon>
        <taxon>Aphididae</taxon>
        <taxon>Aphidini</taxon>
        <taxon>Aphis</taxon>
        <taxon>Aphis</taxon>
    </lineage>
</organism>
<dbReference type="OrthoDB" id="10034726at2759"/>
<dbReference type="EMBL" id="VUJU01001504">
    <property type="protein sequence ID" value="KAF0765007.1"/>
    <property type="molecule type" value="Genomic_DNA"/>
</dbReference>
<name>A0A6G0Z2W2_APHCR</name>
<accession>A0A6G0Z2W2</accession>
<keyword evidence="1" id="KW-0675">Receptor</keyword>
<evidence type="ECO:0000313" key="1">
    <source>
        <dbReference type="EMBL" id="KAF0765007.1"/>
    </source>
</evidence>